<sequence length="196" mass="21839">MNLLTIAQIAAPVLQTIFIVVIGFGYYFSIRATQEMVHEMRTEHTAGGGRPLITVSEDYANLPNMNIIVQNVGQGPAKDITFDFSHPVQSSDGQVLSDLPFFEEGLTSLAPGAKIACYWDTLDNLLPAIKKGEIASDITVTVRYKDLNLKPLEHEWDINPRLYEGIRNVDYNGMTDLVDTLERKIDDGAIRGARER</sequence>
<protein>
    <submittedName>
        <fullName evidence="2">Uncharacterized protein</fullName>
    </submittedName>
</protein>
<keyword evidence="3" id="KW-1185">Reference proteome</keyword>
<proteinExistence type="predicted"/>
<keyword evidence="1" id="KW-0472">Membrane</keyword>
<feature type="transmembrane region" description="Helical" evidence="1">
    <location>
        <begin position="6"/>
        <end position="28"/>
    </location>
</feature>
<evidence type="ECO:0000256" key="1">
    <source>
        <dbReference type="SAM" id="Phobius"/>
    </source>
</evidence>
<accession>A0A6G8Q712</accession>
<evidence type="ECO:0000313" key="3">
    <source>
        <dbReference type="Proteomes" id="UP000501452"/>
    </source>
</evidence>
<name>A0A6G8Q712_9ACTN</name>
<dbReference type="EMBL" id="CP045119">
    <property type="protein sequence ID" value="QIN82256.1"/>
    <property type="molecule type" value="Genomic_DNA"/>
</dbReference>
<keyword evidence="1" id="KW-1133">Transmembrane helix</keyword>
<dbReference type="AlphaFoldDB" id="A0A6G8Q712"/>
<keyword evidence="1" id="KW-0812">Transmembrane</keyword>
<dbReference type="KEGG" id="rub:GBA63_06030"/>
<dbReference type="Proteomes" id="UP000501452">
    <property type="component" value="Chromosome"/>
</dbReference>
<evidence type="ECO:0000313" key="2">
    <source>
        <dbReference type="EMBL" id="QIN82256.1"/>
    </source>
</evidence>
<dbReference type="RefSeq" id="WP_166174425.1">
    <property type="nucleotide sequence ID" value="NZ_CP045119.1"/>
</dbReference>
<gene>
    <name evidence="2" type="ORF">GBA63_06030</name>
</gene>
<reference evidence="2 3" key="1">
    <citation type="submission" date="2019-10" db="EMBL/GenBank/DDBJ databases">
        <title>Rubrobacter sp nov SCSIO 52090 isolated from a deep-sea sediment in the South China Sea.</title>
        <authorList>
            <person name="Chen R.W."/>
        </authorList>
    </citation>
    <scope>NUCLEOTIDE SEQUENCE [LARGE SCALE GENOMIC DNA]</scope>
    <source>
        <strain evidence="2 3">SCSIO 52909</strain>
    </source>
</reference>
<organism evidence="2 3">
    <name type="scientific">Rubrobacter tropicus</name>
    <dbReference type="NCBI Taxonomy" id="2653851"/>
    <lineage>
        <taxon>Bacteria</taxon>
        <taxon>Bacillati</taxon>
        <taxon>Actinomycetota</taxon>
        <taxon>Rubrobacteria</taxon>
        <taxon>Rubrobacterales</taxon>
        <taxon>Rubrobacteraceae</taxon>
        <taxon>Rubrobacter</taxon>
    </lineage>
</organism>